<keyword evidence="6" id="KW-0597">Phosphoprotein</keyword>
<keyword evidence="10" id="KW-0805">Transcription regulation</keyword>
<feature type="region of interest" description="Disordered" evidence="14">
    <location>
        <begin position="297"/>
        <end position="319"/>
    </location>
</feature>
<dbReference type="PANTHER" id="PTHR40468">
    <property type="entry name" value="YALI0A15257P"/>
    <property type="match status" value="1"/>
</dbReference>
<feature type="compositionally biased region" description="Low complexity" evidence="14">
    <location>
        <begin position="102"/>
        <end position="122"/>
    </location>
</feature>
<evidence type="ECO:0000256" key="2">
    <source>
        <dbReference type="ARBA" id="ARBA00004496"/>
    </source>
</evidence>
<feature type="compositionally biased region" description="Polar residues" evidence="14">
    <location>
        <begin position="12"/>
        <end position="34"/>
    </location>
</feature>
<keyword evidence="16" id="KW-1185">Reference proteome</keyword>
<sequence length="319" mass="34821">MASPPASRSRDATPSSTHSNSIEHASASGSSQESQNHEEVDRFLKRMEMEKKMQILQQRLELASVKATHGWADKSIGEIERTMSPPPRRRSFKAIAPIRVDPYTYRPHPYSPSSPSISSAPPSYNPPSPSRPWQLIDVLWQPLPPSSRPAPASPRKRVREDSGRRNSSSGAYIPERMRKEKRSYSHSTTTQDVDAANALAFMHSDTDNTLRHSISLPIPTTPPRPRSSSFAHSPPEPPRSAGRRAVTPEPGEEDRSAADLMMFLAHSPSPLRKAARTAAPASPGTARVLFGDGEKLGKSNLAMAPPITANDGNGFGSLM</sequence>
<dbReference type="PROSITE" id="PS00115">
    <property type="entry name" value="RNA_POL_II_REPEAT"/>
    <property type="match status" value="1"/>
</dbReference>
<evidence type="ECO:0000256" key="4">
    <source>
        <dbReference type="ARBA" id="ARBA00022490"/>
    </source>
</evidence>
<feature type="region of interest" description="Disordered" evidence="14">
    <location>
        <begin position="1"/>
        <end position="45"/>
    </location>
</feature>
<evidence type="ECO:0000256" key="11">
    <source>
        <dbReference type="ARBA" id="ARBA00023125"/>
    </source>
</evidence>
<dbReference type="GO" id="GO:0003677">
    <property type="term" value="F:DNA binding"/>
    <property type="evidence" value="ECO:0007669"/>
    <property type="project" value="UniProtKB-KW"/>
</dbReference>
<keyword evidence="13" id="KW-0539">Nucleus</keyword>
<evidence type="ECO:0000256" key="8">
    <source>
        <dbReference type="ARBA" id="ARBA00022737"/>
    </source>
</evidence>
<dbReference type="GeneID" id="77730464"/>
<keyword evidence="9" id="KW-0862">Zinc</keyword>
<feature type="compositionally biased region" description="Pro residues" evidence="14">
    <location>
        <begin position="142"/>
        <end position="152"/>
    </location>
</feature>
<evidence type="ECO:0000256" key="13">
    <source>
        <dbReference type="ARBA" id="ARBA00023242"/>
    </source>
</evidence>
<evidence type="ECO:0000256" key="5">
    <source>
        <dbReference type="ARBA" id="ARBA00022491"/>
    </source>
</evidence>
<protein>
    <submittedName>
        <fullName evidence="15">Uncharacterized protein</fullName>
    </submittedName>
</protein>
<evidence type="ECO:0000256" key="12">
    <source>
        <dbReference type="ARBA" id="ARBA00023163"/>
    </source>
</evidence>
<keyword evidence="5" id="KW-0678">Repressor</keyword>
<dbReference type="InterPro" id="IPR013734">
    <property type="entry name" value="TF_Nrm1/Whi5"/>
</dbReference>
<proteinExistence type="inferred from homology"/>
<keyword evidence="12" id="KW-0804">Transcription</keyword>
<feature type="region of interest" description="Disordered" evidence="14">
    <location>
        <begin position="210"/>
        <end position="256"/>
    </location>
</feature>
<dbReference type="PANTHER" id="PTHR40468:SF1">
    <property type="entry name" value="TOPOISOMERASE I DAMAGE AFFECTED PROTEIN 11"/>
    <property type="match status" value="1"/>
</dbReference>
<dbReference type="GO" id="GO:0005737">
    <property type="term" value="C:cytoplasm"/>
    <property type="evidence" value="ECO:0007669"/>
    <property type="project" value="UniProtKB-SubCell"/>
</dbReference>
<evidence type="ECO:0000256" key="1">
    <source>
        <dbReference type="ARBA" id="ARBA00004123"/>
    </source>
</evidence>
<dbReference type="InterPro" id="IPR000684">
    <property type="entry name" value="RNA_pol_II_repeat_euk"/>
</dbReference>
<comment type="caution">
    <text evidence="15">The sequence shown here is derived from an EMBL/GenBank/DDBJ whole genome shotgun (WGS) entry which is preliminary data.</text>
</comment>
<evidence type="ECO:0000313" key="15">
    <source>
        <dbReference type="EMBL" id="KAI9632471.1"/>
    </source>
</evidence>
<reference evidence="15" key="1">
    <citation type="journal article" date="2022" name="G3 (Bethesda)">
        <title>High quality genome of the basidiomycete yeast Dioszegia hungarica PDD-24b-2 isolated from cloud water.</title>
        <authorList>
            <person name="Jarrige D."/>
            <person name="Haridas S."/>
            <person name="Bleykasten-Grosshans C."/>
            <person name="Joly M."/>
            <person name="Nadalig T."/>
            <person name="Sancelme M."/>
            <person name="Vuilleumier S."/>
            <person name="Grigoriev I.V."/>
            <person name="Amato P."/>
            <person name="Bringel F."/>
        </authorList>
    </citation>
    <scope>NUCLEOTIDE SEQUENCE</scope>
    <source>
        <strain evidence="15">PDD-24b-2</strain>
    </source>
</reference>
<organism evidence="15 16">
    <name type="scientific">Dioszegia hungarica</name>
    <dbReference type="NCBI Taxonomy" id="4972"/>
    <lineage>
        <taxon>Eukaryota</taxon>
        <taxon>Fungi</taxon>
        <taxon>Dikarya</taxon>
        <taxon>Basidiomycota</taxon>
        <taxon>Agaricomycotina</taxon>
        <taxon>Tremellomycetes</taxon>
        <taxon>Tremellales</taxon>
        <taxon>Bulleribasidiaceae</taxon>
        <taxon>Dioszegia</taxon>
    </lineage>
</organism>
<dbReference type="Pfam" id="PF08528">
    <property type="entry name" value="Whi5"/>
    <property type="match status" value="1"/>
</dbReference>
<evidence type="ECO:0000256" key="14">
    <source>
        <dbReference type="SAM" id="MobiDB-lite"/>
    </source>
</evidence>
<evidence type="ECO:0000256" key="10">
    <source>
        <dbReference type="ARBA" id="ARBA00023015"/>
    </source>
</evidence>
<dbReference type="GO" id="GO:0046872">
    <property type="term" value="F:metal ion binding"/>
    <property type="evidence" value="ECO:0007669"/>
    <property type="project" value="UniProtKB-KW"/>
</dbReference>
<dbReference type="AlphaFoldDB" id="A0AA38H4J8"/>
<dbReference type="GO" id="GO:0006366">
    <property type="term" value="P:transcription by RNA polymerase II"/>
    <property type="evidence" value="ECO:0007669"/>
    <property type="project" value="InterPro"/>
</dbReference>
<keyword evidence="8" id="KW-0677">Repeat</keyword>
<evidence type="ECO:0000256" key="9">
    <source>
        <dbReference type="ARBA" id="ARBA00022833"/>
    </source>
</evidence>
<gene>
    <name evidence="15" type="ORF">MKK02DRAFT_40774</name>
</gene>
<dbReference type="RefSeq" id="XP_052942248.1">
    <property type="nucleotide sequence ID" value="XM_053091259.1"/>
</dbReference>
<comment type="subcellular location">
    <subcellularLocation>
        <location evidence="2">Cytoplasm</location>
    </subcellularLocation>
    <subcellularLocation>
        <location evidence="1">Nucleus</location>
    </subcellularLocation>
</comment>
<name>A0AA38H4J8_9TREE</name>
<keyword evidence="7" id="KW-0479">Metal-binding</keyword>
<evidence type="ECO:0000256" key="6">
    <source>
        <dbReference type="ARBA" id="ARBA00022553"/>
    </source>
</evidence>
<dbReference type="GO" id="GO:0005634">
    <property type="term" value="C:nucleus"/>
    <property type="evidence" value="ECO:0007669"/>
    <property type="project" value="UniProtKB-SubCell"/>
</dbReference>
<keyword evidence="4" id="KW-0963">Cytoplasm</keyword>
<accession>A0AA38H4J8</accession>
<dbReference type="Proteomes" id="UP001164286">
    <property type="component" value="Unassembled WGS sequence"/>
</dbReference>
<keyword evidence="11" id="KW-0238">DNA-binding</keyword>
<evidence type="ECO:0000313" key="16">
    <source>
        <dbReference type="Proteomes" id="UP001164286"/>
    </source>
</evidence>
<dbReference type="EMBL" id="JAKWFO010000014">
    <property type="protein sequence ID" value="KAI9632471.1"/>
    <property type="molecule type" value="Genomic_DNA"/>
</dbReference>
<evidence type="ECO:0000256" key="7">
    <source>
        <dbReference type="ARBA" id="ARBA00022723"/>
    </source>
</evidence>
<evidence type="ECO:0000256" key="3">
    <source>
        <dbReference type="ARBA" id="ARBA00006922"/>
    </source>
</evidence>
<comment type="similarity">
    <text evidence="3">Belongs to the WHI5/NRM1 family.</text>
</comment>
<feature type="compositionally biased region" description="Basic and acidic residues" evidence="14">
    <location>
        <begin position="35"/>
        <end position="45"/>
    </location>
</feature>
<feature type="region of interest" description="Disordered" evidence="14">
    <location>
        <begin position="75"/>
        <end position="191"/>
    </location>
</feature>